<gene>
    <name evidence="1" type="primary">AVEN_188869_1</name>
    <name evidence="1" type="ORF">CEXT_542031</name>
</gene>
<comment type="caution">
    <text evidence="1">The sequence shown here is derived from an EMBL/GenBank/DDBJ whole genome shotgun (WGS) entry which is preliminary data.</text>
</comment>
<reference evidence="1 2" key="1">
    <citation type="submission" date="2021-06" db="EMBL/GenBank/DDBJ databases">
        <title>Caerostris extrusa draft genome.</title>
        <authorList>
            <person name="Kono N."/>
            <person name="Arakawa K."/>
        </authorList>
    </citation>
    <scope>NUCLEOTIDE SEQUENCE [LARGE SCALE GENOMIC DNA]</scope>
</reference>
<dbReference type="Proteomes" id="UP001054945">
    <property type="component" value="Unassembled WGS sequence"/>
</dbReference>
<dbReference type="EMBL" id="BPLR01003337">
    <property type="protein sequence ID" value="GIX83501.1"/>
    <property type="molecule type" value="Genomic_DNA"/>
</dbReference>
<accession>A0AAV4NIE7</accession>
<protein>
    <submittedName>
        <fullName evidence="1">Uncharacterized protein</fullName>
    </submittedName>
</protein>
<evidence type="ECO:0000313" key="2">
    <source>
        <dbReference type="Proteomes" id="UP001054945"/>
    </source>
</evidence>
<proteinExistence type="predicted"/>
<dbReference type="AlphaFoldDB" id="A0AAV4NIE7"/>
<organism evidence="1 2">
    <name type="scientific">Caerostris extrusa</name>
    <name type="common">Bark spider</name>
    <name type="synonym">Caerostris bankana</name>
    <dbReference type="NCBI Taxonomy" id="172846"/>
    <lineage>
        <taxon>Eukaryota</taxon>
        <taxon>Metazoa</taxon>
        <taxon>Ecdysozoa</taxon>
        <taxon>Arthropoda</taxon>
        <taxon>Chelicerata</taxon>
        <taxon>Arachnida</taxon>
        <taxon>Araneae</taxon>
        <taxon>Araneomorphae</taxon>
        <taxon>Entelegynae</taxon>
        <taxon>Araneoidea</taxon>
        <taxon>Araneidae</taxon>
        <taxon>Caerostris</taxon>
    </lineage>
</organism>
<evidence type="ECO:0000313" key="1">
    <source>
        <dbReference type="EMBL" id="GIX83501.1"/>
    </source>
</evidence>
<keyword evidence="2" id="KW-1185">Reference proteome</keyword>
<sequence>MVLFWRYTAALACAIALSPGLLLKPVIPMKPKRRAALASKLKKLMDEFEELDPPIQCQPMNALLKQLLKWLEKTNESEKQPKCQAFRHVVQNNNYLSRNFLRAIHNFITGHPF</sequence>
<name>A0AAV4NIE7_CAEEX</name>